<reference evidence="33" key="1">
    <citation type="submission" date="2022-02" db="EMBL/GenBank/DDBJ databases">
        <title>Atlantic sturgeon de novo genome assembly.</title>
        <authorList>
            <person name="Stock M."/>
            <person name="Klopp C."/>
            <person name="Guiguen Y."/>
            <person name="Cabau C."/>
            <person name="Parinello H."/>
            <person name="Santidrian Yebra-Pimentel E."/>
            <person name="Kuhl H."/>
            <person name="Dirks R.P."/>
            <person name="Guessner J."/>
            <person name="Wuertz S."/>
            <person name="Du K."/>
            <person name="Schartl M."/>
        </authorList>
    </citation>
    <scope>NUCLEOTIDE SEQUENCE</scope>
    <source>
        <strain evidence="33">STURGEONOMICS-FGT-2020</strain>
        <tissue evidence="33">Whole blood</tissue>
    </source>
</reference>
<evidence type="ECO:0000259" key="31">
    <source>
        <dbReference type="PROSITE" id="PS50235"/>
    </source>
</evidence>
<evidence type="ECO:0000259" key="32">
    <source>
        <dbReference type="PROSITE" id="PS50245"/>
    </source>
</evidence>
<feature type="compositionally biased region" description="Low complexity" evidence="30">
    <location>
        <begin position="376"/>
        <end position="385"/>
    </location>
</feature>
<evidence type="ECO:0000256" key="21">
    <source>
        <dbReference type="ARBA" id="ARBA00022833"/>
    </source>
</evidence>
<keyword evidence="13" id="KW-0399">Innate immunity</keyword>
<dbReference type="SUPFAM" id="SSF74924">
    <property type="entry name" value="Cap-Gly domain"/>
    <property type="match status" value="3"/>
</dbReference>
<evidence type="ECO:0000256" key="29">
    <source>
        <dbReference type="ARBA" id="ARBA00046580"/>
    </source>
</evidence>
<evidence type="ECO:0000256" key="7">
    <source>
        <dbReference type="ARBA" id="ARBA00009085"/>
    </source>
</evidence>
<evidence type="ECO:0000256" key="1">
    <source>
        <dbReference type="ARBA" id="ARBA00000707"/>
    </source>
</evidence>
<keyword evidence="18" id="KW-0833">Ubl conjugation pathway</keyword>
<evidence type="ECO:0000256" key="6">
    <source>
        <dbReference type="ARBA" id="ARBA00004556"/>
    </source>
</evidence>
<evidence type="ECO:0000256" key="23">
    <source>
        <dbReference type="ARBA" id="ARBA00022859"/>
    </source>
</evidence>
<feature type="region of interest" description="Disordered" evidence="30">
    <location>
        <begin position="292"/>
        <end position="402"/>
    </location>
</feature>
<evidence type="ECO:0000256" key="10">
    <source>
        <dbReference type="ARBA" id="ARBA00022475"/>
    </source>
</evidence>
<evidence type="ECO:0000256" key="12">
    <source>
        <dbReference type="ARBA" id="ARBA00022553"/>
    </source>
</evidence>
<proteinExistence type="inferred from homology"/>
<keyword evidence="15" id="KW-0879">Wnt signaling pathway</keyword>
<keyword evidence="22" id="KW-0832">Ubl conjugation</keyword>
<evidence type="ECO:0000256" key="2">
    <source>
        <dbReference type="ARBA" id="ARBA00004120"/>
    </source>
</evidence>
<evidence type="ECO:0000256" key="4">
    <source>
        <dbReference type="ARBA" id="ARBA00004300"/>
    </source>
</evidence>
<dbReference type="PROSITE" id="PS50235">
    <property type="entry name" value="USP_3"/>
    <property type="match status" value="1"/>
</dbReference>
<dbReference type="InterPro" id="IPR018200">
    <property type="entry name" value="USP_CS"/>
</dbReference>
<evidence type="ECO:0000256" key="8">
    <source>
        <dbReference type="ARBA" id="ARBA00012759"/>
    </source>
</evidence>
<protein>
    <recommendedName>
        <fullName evidence="9">Ubiquitin carboxyl-terminal hydrolase CYLD</fullName>
        <ecNumber evidence="8">3.4.19.12</ecNumber>
    </recommendedName>
    <alternativeName>
        <fullName evidence="26">Deubiquitinating enzyme CYLD</fullName>
    </alternativeName>
    <alternativeName>
        <fullName evidence="27">Ubiquitin thioesterase CYLD</fullName>
    </alternativeName>
    <alternativeName>
        <fullName evidence="28">Ubiquitin-specific-processing protease CYLD</fullName>
    </alternativeName>
</protein>
<dbReference type="Gene3D" id="2.30.30.190">
    <property type="entry name" value="CAP Gly-rich-like domain"/>
    <property type="match status" value="3"/>
</dbReference>
<dbReference type="EC" id="3.4.19.12" evidence="8"/>
<dbReference type="SMART" id="SM01052">
    <property type="entry name" value="CAP_GLY"/>
    <property type="match status" value="3"/>
</dbReference>
<evidence type="ECO:0000256" key="9">
    <source>
        <dbReference type="ARBA" id="ARBA00018699"/>
    </source>
</evidence>
<dbReference type="GO" id="GO:0016579">
    <property type="term" value="P:protein deubiquitination"/>
    <property type="evidence" value="ECO:0007669"/>
    <property type="project" value="InterPro"/>
</dbReference>
<dbReference type="FunFam" id="3.90.70.10:FF:000009">
    <property type="entry name" value="Putative ubiquitin carboxyl-terminal hydrolase CYLD"/>
    <property type="match status" value="1"/>
</dbReference>
<evidence type="ECO:0000256" key="20">
    <source>
        <dbReference type="ARBA" id="ARBA00022807"/>
    </source>
</evidence>
<dbReference type="GO" id="GO:0045087">
    <property type="term" value="P:innate immune response"/>
    <property type="evidence" value="ECO:0007669"/>
    <property type="project" value="UniProtKB-KW"/>
</dbReference>
<feature type="domain" description="USP" evidence="31">
    <location>
        <begin position="525"/>
        <end position="883"/>
    </location>
</feature>
<dbReference type="PROSITE" id="PS00972">
    <property type="entry name" value="USP_1"/>
    <property type="match status" value="1"/>
</dbReference>
<feature type="domain" description="CAP-Gly" evidence="32">
    <location>
        <begin position="151"/>
        <end position="189"/>
    </location>
</feature>
<keyword evidence="10" id="KW-1003">Cell membrane</keyword>
<keyword evidence="16" id="KW-0493">Microtubule</keyword>
<feature type="domain" description="CAP-Gly" evidence="32">
    <location>
        <begin position="243"/>
        <end position="279"/>
    </location>
</feature>
<evidence type="ECO:0000313" key="34">
    <source>
        <dbReference type="Proteomes" id="UP001230051"/>
    </source>
</evidence>
<keyword evidence="23" id="KW-0391">Immunity</keyword>
<dbReference type="Gene3D" id="3.90.70.10">
    <property type="entry name" value="Cysteine proteinases"/>
    <property type="match status" value="1"/>
</dbReference>
<dbReference type="InterPro" id="IPR028889">
    <property type="entry name" value="USP"/>
</dbReference>
<name>A0AAD8FQN5_ACIOX</name>
<keyword evidence="17" id="KW-0479">Metal-binding</keyword>
<dbReference type="GO" id="GO:0005874">
    <property type="term" value="C:microtubule"/>
    <property type="evidence" value="ECO:0007669"/>
    <property type="project" value="UniProtKB-KW"/>
</dbReference>
<keyword evidence="11" id="KW-0963">Cytoplasm</keyword>
<keyword evidence="21" id="KW-0862">Zinc</keyword>
<keyword evidence="34" id="KW-1185">Reference proteome</keyword>
<dbReference type="GO" id="GO:0004843">
    <property type="term" value="F:cysteine-type deubiquitinase activity"/>
    <property type="evidence" value="ECO:0007669"/>
    <property type="project" value="UniProtKB-EC"/>
</dbReference>
<evidence type="ECO:0000313" key="33">
    <source>
        <dbReference type="EMBL" id="KAK1152013.1"/>
    </source>
</evidence>
<keyword evidence="20" id="KW-0788">Thiol protease</keyword>
<keyword evidence="24" id="KW-0472">Membrane</keyword>
<comment type="subcellular location">
    <subcellularLocation>
        <location evidence="5">Cell membrane</location>
        <topology evidence="5">Peripheral membrane protein</topology>
        <orientation evidence="5">Cytoplasmic side</orientation>
    </subcellularLocation>
    <subcellularLocation>
        <location evidence="2">Cytoplasm</location>
        <location evidence="2">Cytoskeleton</location>
        <location evidence="2">Cilium basal body</location>
    </subcellularLocation>
    <subcellularLocation>
        <location evidence="4">Cytoplasm</location>
        <location evidence="4">Cytoskeleton</location>
        <location evidence="4">Microtubule organizing center</location>
        <location evidence="4">Centrosome</location>
    </subcellularLocation>
    <subcellularLocation>
        <location evidence="3">Cytoplasm</location>
        <location evidence="3">Cytoskeleton</location>
        <location evidence="3">Spindle</location>
    </subcellularLocation>
    <subcellularLocation>
        <location evidence="6">Cytoplasm</location>
        <location evidence="6">Perinuclear region</location>
    </subcellularLocation>
</comment>
<dbReference type="PROSITE" id="PS50245">
    <property type="entry name" value="CAP_GLY_2"/>
    <property type="match status" value="3"/>
</dbReference>
<dbReference type="FunFam" id="2.30.30.190:FF:000007">
    <property type="entry name" value="Putative ubiquitin carboxyl-terminal hydrolase CYLD"/>
    <property type="match status" value="1"/>
</dbReference>
<evidence type="ECO:0000256" key="16">
    <source>
        <dbReference type="ARBA" id="ARBA00022701"/>
    </source>
</evidence>
<dbReference type="Pfam" id="PF00443">
    <property type="entry name" value="UCH"/>
    <property type="match status" value="1"/>
</dbReference>
<evidence type="ECO:0000256" key="5">
    <source>
        <dbReference type="ARBA" id="ARBA00004413"/>
    </source>
</evidence>
<dbReference type="GO" id="GO:0006508">
    <property type="term" value="P:proteolysis"/>
    <property type="evidence" value="ECO:0007669"/>
    <property type="project" value="UniProtKB-KW"/>
</dbReference>
<comment type="caution">
    <text evidence="33">The sequence shown here is derived from an EMBL/GenBank/DDBJ whole genome shotgun (WGS) entry which is preliminary data.</text>
</comment>
<evidence type="ECO:0000256" key="15">
    <source>
        <dbReference type="ARBA" id="ARBA00022687"/>
    </source>
</evidence>
<evidence type="ECO:0000256" key="27">
    <source>
        <dbReference type="ARBA" id="ARBA00031094"/>
    </source>
</evidence>
<dbReference type="AlphaFoldDB" id="A0AAD8FQN5"/>
<gene>
    <name evidence="33" type="primary">Cyld</name>
    <name evidence="33" type="ORF">AOXY_G31903</name>
</gene>
<keyword evidence="25" id="KW-0966">Cell projection</keyword>
<feature type="compositionally biased region" description="Basic and acidic residues" evidence="30">
    <location>
        <begin position="357"/>
        <end position="366"/>
    </location>
</feature>
<keyword evidence="19 33" id="KW-0378">Hydrolase</keyword>
<dbReference type="InterPro" id="IPR036859">
    <property type="entry name" value="CAP-Gly_dom_sf"/>
</dbReference>
<organism evidence="33 34">
    <name type="scientific">Acipenser oxyrinchus oxyrinchus</name>
    <dbReference type="NCBI Taxonomy" id="40147"/>
    <lineage>
        <taxon>Eukaryota</taxon>
        <taxon>Metazoa</taxon>
        <taxon>Chordata</taxon>
        <taxon>Craniata</taxon>
        <taxon>Vertebrata</taxon>
        <taxon>Euteleostomi</taxon>
        <taxon>Actinopterygii</taxon>
        <taxon>Chondrostei</taxon>
        <taxon>Acipenseriformes</taxon>
        <taxon>Acipenseridae</taxon>
        <taxon>Acipenser</taxon>
    </lineage>
</organism>
<dbReference type="InterPro" id="IPR038765">
    <property type="entry name" value="Papain-like_cys_pep_sf"/>
</dbReference>
<evidence type="ECO:0000256" key="3">
    <source>
        <dbReference type="ARBA" id="ARBA00004186"/>
    </source>
</evidence>
<evidence type="ECO:0000256" key="18">
    <source>
        <dbReference type="ARBA" id="ARBA00022786"/>
    </source>
</evidence>
<dbReference type="Proteomes" id="UP001230051">
    <property type="component" value="Unassembled WGS sequence"/>
</dbReference>
<evidence type="ECO:0000256" key="11">
    <source>
        <dbReference type="ARBA" id="ARBA00022490"/>
    </source>
</evidence>
<evidence type="ECO:0000256" key="22">
    <source>
        <dbReference type="ARBA" id="ARBA00022843"/>
    </source>
</evidence>
<dbReference type="GO" id="GO:0005886">
    <property type="term" value="C:plasma membrane"/>
    <property type="evidence" value="ECO:0007669"/>
    <property type="project" value="UniProtKB-SubCell"/>
</dbReference>
<evidence type="ECO:0000256" key="19">
    <source>
        <dbReference type="ARBA" id="ARBA00022801"/>
    </source>
</evidence>
<dbReference type="GO" id="GO:0048471">
    <property type="term" value="C:perinuclear region of cytoplasm"/>
    <property type="evidence" value="ECO:0007669"/>
    <property type="project" value="UniProtKB-SubCell"/>
</dbReference>
<dbReference type="EMBL" id="JAGXEW010000049">
    <property type="protein sequence ID" value="KAK1152013.1"/>
    <property type="molecule type" value="Genomic_DNA"/>
</dbReference>
<comment type="similarity">
    <text evidence="7">Belongs to the peptidase C19 family.</text>
</comment>
<dbReference type="SUPFAM" id="SSF54001">
    <property type="entry name" value="Cysteine proteinases"/>
    <property type="match status" value="1"/>
</dbReference>
<dbReference type="GO" id="GO:0046872">
    <property type="term" value="F:metal ion binding"/>
    <property type="evidence" value="ECO:0007669"/>
    <property type="project" value="UniProtKB-KW"/>
</dbReference>
<dbReference type="InterPro" id="IPR001394">
    <property type="entry name" value="Peptidase_C19_UCH"/>
</dbReference>
<keyword evidence="14" id="KW-0645">Protease</keyword>
<dbReference type="CDD" id="cd02670">
    <property type="entry name" value="Peptidase_C19N"/>
    <property type="match status" value="1"/>
</dbReference>
<evidence type="ECO:0000256" key="26">
    <source>
        <dbReference type="ARBA" id="ARBA00030882"/>
    </source>
</evidence>
<evidence type="ECO:0000256" key="17">
    <source>
        <dbReference type="ARBA" id="ARBA00022723"/>
    </source>
</evidence>
<keyword evidence="12" id="KW-0597">Phosphoprotein</keyword>
<dbReference type="PANTHER" id="PTHR11830">
    <property type="entry name" value="40S RIBOSOMAL PROTEIN S3A"/>
    <property type="match status" value="1"/>
</dbReference>
<dbReference type="GO" id="GO:0005819">
    <property type="term" value="C:spindle"/>
    <property type="evidence" value="ECO:0007669"/>
    <property type="project" value="UniProtKB-SubCell"/>
</dbReference>
<dbReference type="Pfam" id="PF01302">
    <property type="entry name" value="CAP_GLY"/>
    <property type="match status" value="3"/>
</dbReference>
<evidence type="ECO:0000256" key="14">
    <source>
        <dbReference type="ARBA" id="ARBA00022670"/>
    </source>
</evidence>
<dbReference type="GO" id="GO:0016055">
    <property type="term" value="P:Wnt signaling pathway"/>
    <property type="evidence" value="ECO:0007669"/>
    <property type="project" value="UniProtKB-KW"/>
</dbReference>
<feature type="compositionally biased region" description="Basic and acidic residues" evidence="30">
    <location>
        <begin position="318"/>
        <end position="330"/>
    </location>
</feature>
<dbReference type="InterPro" id="IPR000938">
    <property type="entry name" value="CAP-Gly_domain"/>
</dbReference>
<evidence type="ECO:0000256" key="30">
    <source>
        <dbReference type="SAM" id="MobiDB-lite"/>
    </source>
</evidence>
<evidence type="ECO:0000256" key="25">
    <source>
        <dbReference type="ARBA" id="ARBA00023273"/>
    </source>
</evidence>
<comment type="catalytic activity">
    <reaction evidence="1">
        <text>Thiol-dependent hydrolysis of ester, thioester, amide, peptide and isopeptide bonds formed by the C-terminal Gly of ubiquitin (a 76-residue protein attached to proteins as an intracellular targeting signal).</text>
        <dbReference type="EC" id="3.4.19.12"/>
    </reaction>
</comment>
<sequence>MANNQDRSRRPPKMYLVMTEYKANDQLEGAIRILQGSLCQRQEEALEMRPQVVAAQKRNRSEQVWVKVLDSGHVLKVGKGALTEISEDLASLLQPVSDLQERLSLSSQPARLLRLGNLHLGAGLRVQLHQSREKAPGVLRYMGPLPGGISGVHFGVELQGWAVGHGFTNGSYKGHQLFQCPENGGVFVPVSRLEWSGGEAEVLSRGADCSITPGNRVYFHMENTEQHGNVAFCGVLPNKEELGVFVGIRLDNAVGSWDGYFKGTQLCNFPSPNYGILLPISKVVKVISERSQNTRLQRKSHRDHSPEIESGSAKWYVGKKEHPTKKEASERTGGSGDYSGPSEDPSRIPRTVPARHRLPEPLRLDENTQASPPVPQTSQSSPSHTHMSRPDHQGNQSEWEGPGLEVNSMVQVNDPPLYGVIRWIGKITGYPDPIAGLELDDFLPAGTDGTYLGERYFHCTPNKGLFVKLKNCRSDSRFPAHQFPANQIQRCNSIAFAEWTSEVVEDHTPPTFGEEAKERFIGWKRGIQGNCNSCYLDATLFCLFSFSSVLDTVLLRPKGKNDGELYRETRALLRSEIVNPLRKHGYVCATKIMALRKILEAAGKSSGFTSEEKDPEEFLNKLFQVLKVEPLLKIRSGGQKPQDCYFYQLFPERETRVRIPSVQQLLEWSFVHSDLKFSEAPSCLIIQMPRFGKDYKMFSAILPSLQLDITDLLDNTPRECSLCQGLALLECKECYEETDITPGRIKQFCATCSRQVHRHRQRLSHNPQRVCAPEGEWPVGGEESRAMPRETLDLYAVLCIETSHYVSFVKYGQKVTDWLFFDSMADREGGENGFNIPQVSPCPEVAPYLQMSALQLRDFDSKSIQGCARRLLCDAYMCLYHSPSLSLYKTAQDGSLSGREFLTGVFFRTKMAHGWINLVAAVNVDYTWNEKQEITNLYIHQQRHPK</sequence>
<accession>A0AAD8FQN5</accession>
<dbReference type="GO" id="GO:0005813">
    <property type="term" value="C:centrosome"/>
    <property type="evidence" value="ECO:0007669"/>
    <property type="project" value="UniProtKB-SubCell"/>
</dbReference>
<comment type="subunit">
    <text evidence="29">Interacts (via CAP-Gly domain) with IKBKG/NEMO (via proline-rich C-terminal region). Interacts with TRAF2 and TRIP. Interacts with PLK1, DVL1, DVL3, MAVS, TBK1, IKKE and RIGI. Interacts (via CAP-Gly domain) with microtubules. Interacts with HDAC6 and BCL3. Interacts with MAP3K7. Identified in a complex with TRAF6 and SQSTM1. Interacts with OPTN and SQSTM1. Interacts with CEP350. Interacts with RNF31; the interaction is indirect and is mediated via SPATA2. Interacts with SPATA2 (via the PUB domain); the interaction is direct and recruits CYLD to the LUBAC complex, thereby regulating TNF-alpha-induced necroptosis.</text>
</comment>
<feature type="domain" description="CAP-Gly" evidence="32">
    <location>
        <begin position="425"/>
        <end position="468"/>
    </location>
</feature>
<evidence type="ECO:0000256" key="24">
    <source>
        <dbReference type="ARBA" id="ARBA00023136"/>
    </source>
</evidence>
<evidence type="ECO:0000256" key="13">
    <source>
        <dbReference type="ARBA" id="ARBA00022588"/>
    </source>
</evidence>
<evidence type="ECO:0000256" key="28">
    <source>
        <dbReference type="ARBA" id="ARBA00032487"/>
    </source>
</evidence>
<dbReference type="FunFam" id="2.30.30.190:FF:000004">
    <property type="entry name" value="Putative ubiquitin carboxyl-terminal hydrolase CYLD"/>
    <property type="match status" value="1"/>
</dbReference>